<evidence type="ECO:0000256" key="1">
    <source>
        <dbReference type="ARBA" id="ARBA00010641"/>
    </source>
</evidence>
<dbReference type="SUPFAM" id="SSF88659">
    <property type="entry name" value="Sigma3 and sigma4 domains of RNA polymerase sigma factors"/>
    <property type="match status" value="1"/>
</dbReference>
<feature type="domain" description="RNA polymerase sigma factor 70 region 4 type 2" evidence="6">
    <location>
        <begin position="117"/>
        <end position="169"/>
    </location>
</feature>
<gene>
    <name evidence="7" type="ORF">GO493_20320</name>
</gene>
<dbReference type="Pfam" id="PF04542">
    <property type="entry name" value="Sigma70_r2"/>
    <property type="match status" value="1"/>
</dbReference>
<comment type="caution">
    <text evidence="7">The sequence shown here is derived from an EMBL/GenBank/DDBJ whole genome shotgun (WGS) entry which is preliminary data.</text>
</comment>
<keyword evidence="8" id="KW-1185">Reference proteome</keyword>
<dbReference type="InterPro" id="IPR036388">
    <property type="entry name" value="WH-like_DNA-bd_sf"/>
</dbReference>
<accession>A0A7K1U8K9</accession>
<dbReference type="AlphaFoldDB" id="A0A7K1U8K9"/>
<dbReference type="PANTHER" id="PTHR43133:SF46">
    <property type="entry name" value="RNA POLYMERASE SIGMA-70 FACTOR ECF SUBFAMILY"/>
    <property type="match status" value="1"/>
</dbReference>
<keyword evidence="3" id="KW-0731">Sigma factor</keyword>
<dbReference type="PANTHER" id="PTHR43133">
    <property type="entry name" value="RNA POLYMERASE ECF-TYPE SIGMA FACTO"/>
    <property type="match status" value="1"/>
</dbReference>
<dbReference type="InterPro" id="IPR013324">
    <property type="entry name" value="RNA_pol_sigma_r3/r4-like"/>
</dbReference>
<evidence type="ECO:0000256" key="4">
    <source>
        <dbReference type="ARBA" id="ARBA00023163"/>
    </source>
</evidence>
<dbReference type="InterPro" id="IPR039425">
    <property type="entry name" value="RNA_pol_sigma-70-like"/>
</dbReference>
<dbReference type="EMBL" id="WRXN01000009">
    <property type="protein sequence ID" value="MVT10628.1"/>
    <property type="molecule type" value="Genomic_DNA"/>
</dbReference>
<dbReference type="PRINTS" id="PR00038">
    <property type="entry name" value="HTHLUXR"/>
</dbReference>
<dbReference type="InterPro" id="IPR014284">
    <property type="entry name" value="RNA_pol_sigma-70_dom"/>
</dbReference>
<keyword evidence="4" id="KW-0804">Transcription</keyword>
<evidence type="ECO:0000259" key="6">
    <source>
        <dbReference type="Pfam" id="PF08281"/>
    </source>
</evidence>
<evidence type="ECO:0000313" key="8">
    <source>
        <dbReference type="Proteomes" id="UP000461730"/>
    </source>
</evidence>
<proteinExistence type="inferred from homology"/>
<dbReference type="Pfam" id="PF08281">
    <property type="entry name" value="Sigma70_r4_2"/>
    <property type="match status" value="1"/>
</dbReference>
<dbReference type="GO" id="GO:0016987">
    <property type="term" value="F:sigma factor activity"/>
    <property type="evidence" value="ECO:0007669"/>
    <property type="project" value="UniProtKB-KW"/>
</dbReference>
<evidence type="ECO:0000256" key="2">
    <source>
        <dbReference type="ARBA" id="ARBA00023015"/>
    </source>
</evidence>
<evidence type="ECO:0000256" key="3">
    <source>
        <dbReference type="ARBA" id="ARBA00023082"/>
    </source>
</evidence>
<dbReference type="GO" id="GO:0006352">
    <property type="term" value="P:DNA-templated transcription initiation"/>
    <property type="evidence" value="ECO:0007669"/>
    <property type="project" value="InterPro"/>
</dbReference>
<organism evidence="7 8">
    <name type="scientific">Chitinophaga tropicalis</name>
    <dbReference type="NCBI Taxonomy" id="2683588"/>
    <lineage>
        <taxon>Bacteria</taxon>
        <taxon>Pseudomonadati</taxon>
        <taxon>Bacteroidota</taxon>
        <taxon>Chitinophagia</taxon>
        <taxon>Chitinophagales</taxon>
        <taxon>Chitinophagaceae</taxon>
        <taxon>Chitinophaga</taxon>
    </lineage>
</organism>
<dbReference type="InterPro" id="IPR007627">
    <property type="entry name" value="RNA_pol_sigma70_r2"/>
</dbReference>
<evidence type="ECO:0000313" key="7">
    <source>
        <dbReference type="EMBL" id="MVT10628.1"/>
    </source>
</evidence>
<dbReference type="Gene3D" id="1.10.1740.10">
    <property type="match status" value="1"/>
</dbReference>
<dbReference type="GO" id="GO:0003677">
    <property type="term" value="F:DNA binding"/>
    <property type="evidence" value="ECO:0007669"/>
    <property type="project" value="InterPro"/>
</dbReference>
<evidence type="ECO:0000259" key="5">
    <source>
        <dbReference type="Pfam" id="PF04542"/>
    </source>
</evidence>
<dbReference type="Proteomes" id="UP000461730">
    <property type="component" value="Unassembled WGS sequence"/>
</dbReference>
<dbReference type="InterPro" id="IPR013249">
    <property type="entry name" value="RNA_pol_sigma70_r4_t2"/>
</dbReference>
<keyword evidence="2" id="KW-0805">Transcription regulation</keyword>
<dbReference type="InterPro" id="IPR000792">
    <property type="entry name" value="Tscrpt_reg_LuxR_C"/>
</dbReference>
<dbReference type="RefSeq" id="WP_157308069.1">
    <property type="nucleotide sequence ID" value="NZ_WRXN01000009.1"/>
</dbReference>
<sequence>MSHADTNGPQMRDGHLTYEQVFEQYAKALWAEAYRLVLDSQEAKDIVQELIIEIWEKRSLANVQTSIRSYLFQSLRYKCYRFIRLKDNEMQKKADWLLFQDSNTKGETRLEKEELKRSINTAIKSLPGQASNIFTQVYIEGRKRKEVAEELGISVNTVNVHIYTACKKLQQQLKKVQQD</sequence>
<name>A0A7K1U8K9_9BACT</name>
<dbReference type="NCBIfam" id="TIGR02937">
    <property type="entry name" value="sigma70-ECF"/>
    <property type="match status" value="1"/>
</dbReference>
<dbReference type="Gene3D" id="1.10.10.10">
    <property type="entry name" value="Winged helix-like DNA-binding domain superfamily/Winged helix DNA-binding domain"/>
    <property type="match status" value="1"/>
</dbReference>
<feature type="domain" description="RNA polymerase sigma-70 region 2" evidence="5">
    <location>
        <begin position="22"/>
        <end position="86"/>
    </location>
</feature>
<protein>
    <submittedName>
        <fullName evidence="7">Sigma-70 family RNA polymerase sigma factor</fullName>
    </submittedName>
</protein>
<dbReference type="InterPro" id="IPR013325">
    <property type="entry name" value="RNA_pol_sigma_r2"/>
</dbReference>
<reference evidence="7 8" key="1">
    <citation type="submission" date="2019-12" db="EMBL/GenBank/DDBJ databases">
        <title>Chitinophaga sp. strain ysch24 (GDMCC 1.1355), whole genome shotgun sequence.</title>
        <authorList>
            <person name="Zhang X."/>
        </authorList>
    </citation>
    <scope>NUCLEOTIDE SEQUENCE [LARGE SCALE GENOMIC DNA]</scope>
    <source>
        <strain evidence="8">ysch24</strain>
    </source>
</reference>
<comment type="similarity">
    <text evidence="1">Belongs to the sigma-70 factor family. ECF subfamily.</text>
</comment>
<dbReference type="SUPFAM" id="SSF88946">
    <property type="entry name" value="Sigma2 domain of RNA polymerase sigma factors"/>
    <property type="match status" value="1"/>
</dbReference>